<dbReference type="GO" id="GO:0016740">
    <property type="term" value="F:transferase activity"/>
    <property type="evidence" value="ECO:0007669"/>
    <property type="project" value="UniProtKB-KW"/>
</dbReference>
<dbReference type="InterPro" id="IPR036542">
    <property type="entry name" value="PTS_IIA_lac/cel_sf"/>
</dbReference>
<dbReference type="GO" id="GO:0009401">
    <property type="term" value="P:phosphoenolpyruvate-dependent sugar phosphotransferase system"/>
    <property type="evidence" value="ECO:0007669"/>
    <property type="project" value="UniProtKB-KW"/>
</dbReference>
<evidence type="ECO:0000313" key="10">
    <source>
        <dbReference type="Proteomes" id="UP000001932"/>
    </source>
</evidence>
<sequence>MDSDFEQTVMTLLITAGEARSGTMSAIQAAREKLWDKAQAMLAAARQACGQAHTMQTRLIGLDEGSGKVPVTLIMVHAQDHLMTAMLCQDLAAELILLRLEMAGLTCA</sequence>
<dbReference type="EMBL" id="AP008232">
    <property type="protein sequence ID" value="BAE75259.1"/>
    <property type="molecule type" value="Genomic_DNA"/>
</dbReference>
<evidence type="ECO:0000256" key="5">
    <source>
        <dbReference type="PIRSR" id="PIRSR000699-1"/>
    </source>
</evidence>
<evidence type="ECO:0000256" key="2">
    <source>
        <dbReference type="ARBA" id="ARBA00022597"/>
    </source>
</evidence>
<dbReference type="Pfam" id="PF02255">
    <property type="entry name" value="PTS_IIA"/>
    <property type="match status" value="1"/>
</dbReference>
<gene>
    <name evidence="9" type="primary">chbA</name>
    <name evidence="8" type="ordered locus">SG1984</name>
    <name evidence="9" type="ORF">SGGMMB4_04728</name>
</gene>
<organism evidence="8 10">
    <name type="scientific">Sodalis glossinidius (strain morsitans)</name>
    <dbReference type="NCBI Taxonomy" id="343509"/>
    <lineage>
        <taxon>Bacteria</taxon>
        <taxon>Pseudomonadati</taxon>
        <taxon>Pseudomonadota</taxon>
        <taxon>Gammaproteobacteria</taxon>
        <taxon>Enterobacterales</taxon>
        <taxon>Bruguierivoracaceae</taxon>
        <taxon>Sodalis</taxon>
    </lineage>
</organism>
<accession>Q2NRG6</accession>
<reference evidence="9 11" key="2">
    <citation type="submission" date="2015-05" db="EMBL/GenBank/DDBJ databases">
        <authorList>
            <person name="Goodhead I."/>
        </authorList>
    </citation>
    <scope>NUCLEOTIDE SEQUENCE [LARGE SCALE GENOMIC DNA]</scope>
    <source>
        <strain evidence="9">B4</strain>
        <strain evidence="11">morsitans</strain>
    </source>
</reference>
<evidence type="ECO:0000256" key="7">
    <source>
        <dbReference type="PROSITE-ProRule" id="PRU00418"/>
    </source>
</evidence>
<evidence type="ECO:0000256" key="3">
    <source>
        <dbReference type="ARBA" id="ARBA00022679"/>
    </source>
</evidence>
<dbReference type="PIRSF" id="PIRSF000699">
    <property type="entry name" value="PTS_IILac_III"/>
    <property type="match status" value="1"/>
</dbReference>
<dbReference type="STRING" id="343509.SG1984"/>
<dbReference type="HOGENOM" id="CLU_152490_0_1_6"/>
<evidence type="ECO:0000256" key="1">
    <source>
        <dbReference type="ARBA" id="ARBA00022448"/>
    </source>
</evidence>
<keyword evidence="3 9" id="KW-0808">Transferase</keyword>
<keyword evidence="4" id="KW-0598">Phosphotransferase system</keyword>
<dbReference type="BioCyc" id="SGLO343509:SGP1_RS18230-MONOMER"/>
<feature type="modified residue" description="Phosphohistidine; by HPr" evidence="7">
    <location>
        <position position="77"/>
    </location>
</feature>
<proteinExistence type="predicted"/>
<dbReference type="GO" id="GO:0046872">
    <property type="term" value="F:metal ion binding"/>
    <property type="evidence" value="ECO:0007669"/>
    <property type="project" value="UniProtKB-KW"/>
</dbReference>
<dbReference type="RefSeq" id="WP_011411714.1">
    <property type="nucleotide sequence ID" value="NC_007712.1"/>
</dbReference>
<keyword evidence="2" id="KW-0762">Sugar transport</keyword>
<keyword evidence="10" id="KW-1185">Reference proteome</keyword>
<keyword evidence="6" id="KW-0460">Magnesium</keyword>
<dbReference type="Proteomes" id="UP000001932">
    <property type="component" value="Chromosome"/>
</dbReference>
<dbReference type="SUPFAM" id="SSF46973">
    <property type="entry name" value="Enzyme IIa from lactose specific PTS, IIa-lac"/>
    <property type="match status" value="1"/>
</dbReference>
<keyword evidence="1" id="KW-0813">Transport</keyword>
<dbReference type="PANTHER" id="PTHR34382">
    <property type="entry name" value="PTS SYSTEM N,N'-DIACETYLCHITOBIOSE-SPECIFIC EIIA COMPONENT"/>
    <property type="match status" value="1"/>
</dbReference>
<dbReference type="Gene3D" id="1.20.58.80">
    <property type="entry name" value="Phosphotransferase system, lactose/cellobiose-type IIA subunit"/>
    <property type="match status" value="1"/>
</dbReference>
<dbReference type="InterPro" id="IPR003188">
    <property type="entry name" value="PTS_IIA_lac/cel"/>
</dbReference>
<reference evidence="8 10" key="1">
    <citation type="journal article" date="2006" name="Genome Res.">
        <title>Massive genome erosion and functional adaptations provide insights into the symbiotic lifestyle of Sodalis glossinidius in the tsetse host.</title>
        <authorList>
            <person name="Toh H."/>
            <person name="Weiss B.L."/>
            <person name="Perkin S.A.H."/>
            <person name="Yamashita A."/>
            <person name="Oshima K."/>
            <person name="Hattori M."/>
            <person name="Aksoy S."/>
        </authorList>
    </citation>
    <scope>NUCLEOTIDE SEQUENCE [LARGE SCALE GENOMIC DNA]</scope>
    <source>
        <strain evidence="8">Morsitans</strain>
        <strain evidence="10">morsitans</strain>
    </source>
</reference>
<dbReference type="AlphaFoldDB" id="Q2NRG6"/>
<evidence type="ECO:0000313" key="9">
    <source>
        <dbReference type="EMBL" id="CRL46260.1"/>
    </source>
</evidence>
<dbReference type="Proteomes" id="UP000245838">
    <property type="component" value="Chromosome sggmmb4_Chromosome"/>
</dbReference>
<keyword evidence="6" id="KW-0479">Metal-binding</keyword>
<dbReference type="EMBL" id="LN854557">
    <property type="protein sequence ID" value="CRL46260.1"/>
    <property type="molecule type" value="Genomic_DNA"/>
</dbReference>
<protein>
    <submittedName>
        <fullName evidence="9">N,N'-diacetylchitobiose-specific phosphotransferase enzyme IIA component</fullName>
    </submittedName>
    <submittedName>
        <fullName evidence="8">PTS system cellobiose-specific IIA component</fullName>
    </submittedName>
</protein>
<dbReference type="KEGG" id="sgl:SG1984"/>
<dbReference type="PANTHER" id="PTHR34382:SF7">
    <property type="entry name" value="PTS SYSTEM N,N'-DIACETYLCHITOBIOSE-SPECIFIC EIIA COMPONENT"/>
    <property type="match status" value="1"/>
</dbReference>
<name>Q2NRG6_SODGM</name>
<dbReference type="PROSITE" id="PS51095">
    <property type="entry name" value="PTS_EIIA_TYPE_3"/>
    <property type="match status" value="1"/>
</dbReference>
<evidence type="ECO:0000256" key="6">
    <source>
        <dbReference type="PIRSR" id="PIRSR000699-2"/>
    </source>
</evidence>
<evidence type="ECO:0000313" key="11">
    <source>
        <dbReference type="Proteomes" id="UP000245838"/>
    </source>
</evidence>
<evidence type="ECO:0000313" key="8">
    <source>
        <dbReference type="EMBL" id="BAE75259.1"/>
    </source>
</evidence>
<dbReference type="eggNOG" id="COG1447">
    <property type="taxonomic scope" value="Bacteria"/>
</dbReference>
<evidence type="ECO:0000256" key="4">
    <source>
        <dbReference type="ARBA" id="ARBA00022683"/>
    </source>
</evidence>
<comment type="cofactor">
    <cofactor evidence="6">
        <name>Mg(2+)</name>
        <dbReference type="ChEBI" id="CHEBI:18420"/>
    </cofactor>
    <text evidence="6">Binds 1 Mg(2+) ion per trimer.</text>
</comment>
<dbReference type="OrthoDB" id="350602at2"/>
<feature type="binding site" evidence="6">
    <location>
        <position position="80"/>
    </location>
    <ligand>
        <name>Mg(2+)</name>
        <dbReference type="ChEBI" id="CHEBI:18420"/>
        <note>ligand shared between all trimeric partners</note>
    </ligand>
</feature>
<feature type="active site" description="Tele-phosphohistidine intermediate" evidence="5">
    <location>
        <position position="77"/>
    </location>
</feature>